<dbReference type="AlphaFoldDB" id="A0A0A6ZH47"/>
<reference evidence="2" key="1">
    <citation type="journal article" date="2012" name="Enzyme Microb. Technol.">
        <title>Characterization of a novel thermostable ?-glucosidase from a metagenomic library of termite gut.</title>
        <authorList>
            <person name="Wang Q."/>
            <person name="Qian C."/>
            <person name="Zhang X.Z."/>
            <person name="Liu N."/>
            <person name="Yan X."/>
            <person name="Zhou Z."/>
        </authorList>
    </citation>
    <scope>NUCLEOTIDE SEQUENCE</scope>
</reference>
<dbReference type="InterPro" id="IPR013780">
    <property type="entry name" value="Glyco_hydro_b"/>
</dbReference>
<sequence length="522" mass="57636">MSKKIEINISIDTAPVRPISPYIYGMNGVAPASVPPANEVTASAYRLGGNRTTGYNWENNLSNAGEDWQHFNDEYLVPRGKDGSIPAITVTDFVENSKKNGAAAFGSTYALITLPMAGYVSNDNRRAVLPEETAPSARFARIVNRKNRPLSFAPDLADGVVYQDEFINFLLQKLGSARNGGINGYSLDNEPALWPTTHPRIHPAKTTIAEILEKSISLASVVKDHDPDAEVFGPALYGVGAYATFQDAPDWKGGYANKYGLFIDAYLDGMRKVEEENGRRLLDVLDLHYYTEARCHNDHRVTEDRNNNAQCINTRLQSTRSLWDGKYVENSWVGRYLRHILPVLPVVNASINKYYPGTKLAITEYNFGWENHVSGGIAQADALGIFASHGVYLATLWPMTDNLAYSYAGINLYTNYDGKGGAFGGTLVKSATDNIEKSSVYASTDANGALHIILLNKSINETERFSVKIQPDKNYKTFTCYGFDAETPAIKNIDSGSLGENEENTFVYEMPPLSAYHFVLNP</sequence>
<dbReference type="InterPro" id="IPR024745">
    <property type="entry name" value="GH44_cat"/>
</dbReference>
<dbReference type="EMBL" id="JQ844187">
    <property type="protein sequence ID" value="AGS52267.1"/>
    <property type="molecule type" value="Genomic_DNA"/>
</dbReference>
<evidence type="ECO:0000259" key="1">
    <source>
        <dbReference type="Pfam" id="PF12891"/>
    </source>
</evidence>
<dbReference type="GO" id="GO:0016787">
    <property type="term" value="F:hydrolase activity"/>
    <property type="evidence" value="ECO:0007669"/>
    <property type="project" value="UniProtKB-KW"/>
</dbReference>
<feature type="domain" description="Glycoside hydrolase family 44 catalytic" evidence="1">
    <location>
        <begin position="62"/>
        <end position="293"/>
    </location>
</feature>
<organism evidence="2">
    <name type="scientific">uncultured bacterium contig00059</name>
    <dbReference type="NCBI Taxonomy" id="1181542"/>
    <lineage>
        <taxon>Bacteria</taxon>
        <taxon>environmental samples</taxon>
    </lineage>
</organism>
<accession>A0A0A6ZH47</accession>
<evidence type="ECO:0000313" key="2">
    <source>
        <dbReference type="EMBL" id="AGS52267.1"/>
    </source>
</evidence>
<dbReference type="Gene3D" id="3.20.20.80">
    <property type="entry name" value="Glycosidases"/>
    <property type="match status" value="1"/>
</dbReference>
<dbReference type="Pfam" id="PF12891">
    <property type="entry name" value="Glyco_hydro_44"/>
    <property type="match status" value="1"/>
</dbReference>
<proteinExistence type="predicted"/>
<name>A0A0A6ZH47_9BACT</name>
<dbReference type="Gene3D" id="2.60.40.1180">
    <property type="entry name" value="Golgi alpha-mannosidase II"/>
    <property type="match status" value="1"/>
</dbReference>
<keyword evidence="2" id="KW-0378">Hydrolase</keyword>
<dbReference type="InterPro" id="IPR017853">
    <property type="entry name" value="GH"/>
</dbReference>
<dbReference type="SUPFAM" id="SSF51445">
    <property type="entry name" value="(Trans)glycosidases"/>
    <property type="match status" value="1"/>
</dbReference>
<protein>
    <submittedName>
        <fullName evidence="2">Glycoside hydrolase family 9-like Ig-like protein</fullName>
    </submittedName>
</protein>